<feature type="chain" id="PRO_5001861555" description="DUF3078 domain-containing protein" evidence="1">
    <location>
        <begin position="19"/>
        <end position="323"/>
    </location>
</feature>
<dbReference type="STRING" id="319236.BST91_04940"/>
<dbReference type="InterPro" id="IPR021428">
    <property type="entry name" value="DUF3078"/>
</dbReference>
<evidence type="ECO:0000313" key="3">
    <source>
        <dbReference type="Proteomes" id="UP000029221"/>
    </source>
</evidence>
<dbReference type="Proteomes" id="UP000029221">
    <property type="component" value="Unassembled WGS sequence"/>
</dbReference>
<dbReference type="AlphaFoldDB" id="A0A090Q4T9"/>
<keyword evidence="3" id="KW-1185">Reference proteome</keyword>
<name>A0A090Q4T9_9FLAO</name>
<dbReference type="EMBL" id="BBML01000009">
    <property type="protein sequence ID" value="GAK98104.1"/>
    <property type="molecule type" value="Genomic_DNA"/>
</dbReference>
<reference evidence="2" key="1">
    <citation type="journal article" date="2014" name="Genome Announc.">
        <title>Draft Genome Sequences of Marine Flavobacterium Nonlabens Strains NR17, NR24, NR27, NR32, NR33, and Ara13.</title>
        <authorList>
            <person name="Nakanishi M."/>
            <person name="Meirelles P."/>
            <person name="Suzuki R."/>
            <person name="Takatani N."/>
            <person name="Mino S."/>
            <person name="Suda W."/>
            <person name="Oshima K."/>
            <person name="Hattori M."/>
            <person name="Ohkuma M."/>
            <person name="Hosokawa M."/>
            <person name="Miyashita K."/>
            <person name="Thompson F.L."/>
            <person name="Niwa A."/>
            <person name="Sawabe T."/>
            <person name="Sawabe T."/>
        </authorList>
    </citation>
    <scope>NUCLEOTIDE SEQUENCE [LARGE SCALE GENOMIC DNA]</scope>
    <source>
        <strain evidence="2">JCM 19294</strain>
    </source>
</reference>
<proteinExistence type="predicted"/>
<feature type="signal peptide" evidence="1">
    <location>
        <begin position="1"/>
        <end position="18"/>
    </location>
</feature>
<gene>
    <name evidence="2" type="ORF">JCM19294_737</name>
</gene>
<evidence type="ECO:0008006" key="4">
    <source>
        <dbReference type="Google" id="ProtNLM"/>
    </source>
</evidence>
<evidence type="ECO:0000313" key="2">
    <source>
        <dbReference type="EMBL" id="GAK98104.1"/>
    </source>
</evidence>
<protein>
    <recommendedName>
        <fullName evidence="4">DUF3078 domain-containing protein</fullName>
    </recommendedName>
</protein>
<dbReference type="eggNOG" id="COG3137">
    <property type="taxonomic scope" value="Bacteria"/>
</dbReference>
<accession>A0A090Q4T9</accession>
<organism evidence="2 3">
    <name type="scientific">Nonlabens tegetincola</name>
    <dbReference type="NCBI Taxonomy" id="323273"/>
    <lineage>
        <taxon>Bacteria</taxon>
        <taxon>Pseudomonadati</taxon>
        <taxon>Bacteroidota</taxon>
        <taxon>Flavobacteriia</taxon>
        <taxon>Flavobacteriales</taxon>
        <taxon>Flavobacteriaceae</taxon>
        <taxon>Nonlabens</taxon>
    </lineage>
</organism>
<dbReference type="Pfam" id="PF11276">
    <property type="entry name" value="DUF3078"/>
    <property type="match status" value="1"/>
</dbReference>
<evidence type="ECO:0000256" key="1">
    <source>
        <dbReference type="SAM" id="SignalP"/>
    </source>
</evidence>
<comment type="caution">
    <text evidence="2">The sequence shown here is derived from an EMBL/GenBank/DDBJ whole genome shotgun (WGS) entry which is preliminary data.</text>
</comment>
<keyword evidence="1" id="KW-0732">Signal</keyword>
<sequence length="323" mass="36625">MKVSLLFLVFTSSYLSFAQKQVPKDSTEVTKPTNWASWGRASFIFNQSAFNDEWQGGGVTNISGDVSLTYDIQYKKDKLSWDTRALLEFGLSQVKDQRFLRKTTDRFEVTSIVGNQINKSFWNYSTIFNFRTQLISGYEFSNKEEVNPDGSVSTIQDRTEISGGFSPSYFQLGLGILWKKSKSLNLNVAPATTRLITVSSRFTDVDLNDPAAVESYDPFFGVEANKTARWEVGASLRGYSKLEVAKNIHMENVLSLYSDYLDEPENVDIDFTFNLFLKVNDYISGNFAFQTIYDDNTIKGFQVRQVIGLGFKYALGEKPEKQA</sequence>